<keyword evidence="1" id="KW-0732">Signal</keyword>
<evidence type="ECO:0000256" key="1">
    <source>
        <dbReference type="SAM" id="SignalP"/>
    </source>
</evidence>
<dbReference type="GO" id="GO:0030682">
    <property type="term" value="P:symbiont-mediated perturbation of host defenses"/>
    <property type="evidence" value="ECO:0007669"/>
    <property type="project" value="InterPro"/>
</dbReference>
<dbReference type="GO" id="GO:0043176">
    <property type="term" value="F:amine binding"/>
    <property type="evidence" value="ECO:0007669"/>
    <property type="project" value="InterPro"/>
</dbReference>
<evidence type="ECO:0000313" key="2">
    <source>
        <dbReference type="EMBL" id="JAA66684.1"/>
    </source>
</evidence>
<accession>A0A0K8R897</accession>
<dbReference type="InterPro" id="IPR002970">
    <property type="entry name" value="Tick_his-bd"/>
</dbReference>
<proteinExistence type="evidence at transcript level"/>
<dbReference type="Gene3D" id="2.40.128.20">
    <property type="match status" value="1"/>
</dbReference>
<dbReference type="AlphaFoldDB" id="A0A0K8R897"/>
<protein>
    <submittedName>
        <fullName evidence="2">Putative salivary lipocalin</fullName>
    </submittedName>
</protein>
<sequence length="308" mass="34283">MGLLYAALFACIAAACAWQAQMTVRNPENNPLLNDPYLGPLQSAWKAINKSRDDPFVLMFRSKNHEPNITCVVVTASLHNETLKIVNFTRTYYNKTDGKNDTLKYQVRALNQTDYKLENVIRAGLNGTPSDKPTPLGSNMYIEYGDYSCNTSSKPLSDMLKAAKIAVRGEAGSAEPVEGVNYLDFYVVYNQPQCNILRSPLLKGGCDFWLKKSELRMVLERAENITKIIPPRVQDGQSKENSETAALGEDMSKEKHTFAEALFKSLPTACRYAFISACGYPNDMMYDRNMCNNTQTDKASDASSSLAS</sequence>
<dbReference type="EMBL" id="GADI01007124">
    <property type="protein sequence ID" value="JAA66684.1"/>
    <property type="molecule type" value="mRNA"/>
</dbReference>
<organism evidence="2">
    <name type="scientific">Ixodes ricinus</name>
    <name type="common">Common tick</name>
    <name type="synonym">Acarus ricinus</name>
    <dbReference type="NCBI Taxonomy" id="34613"/>
    <lineage>
        <taxon>Eukaryota</taxon>
        <taxon>Metazoa</taxon>
        <taxon>Ecdysozoa</taxon>
        <taxon>Arthropoda</taxon>
        <taxon>Chelicerata</taxon>
        <taxon>Arachnida</taxon>
        <taxon>Acari</taxon>
        <taxon>Parasitiformes</taxon>
        <taxon>Ixodida</taxon>
        <taxon>Ixodoidea</taxon>
        <taxon>Ixodidae</taxon>
        <taxon>Ixodinae</taxon>
        <taxon>Ixodes</taxon>
    </lineage>
</organism>
<dbReference type="InterPro" id="IPR012674">
    <property type="entry name" value="Calycin"/>
</dbReference>
<reference evidence="2" key="1">
    <citation type="submission" date="2012-12" db="EMBL/GenBank/DDBJ databases">
        <title>Identification and characterization of a phenylalanine ammonia-lyase gene family in Isatis indigotica Fort.</title>
        <authorList>
            <person name="Liu Q."/>
            <person name="Chen J."/>
            <person name="Zhou X."/>
            <person name="Di P."/>
            <person name="Xiao Y."/>
            <person name="Xuan H."/>
            <person name="Zhang L."/>
            <person name="Chen W."/>
        </authorList>
    </citation>
    <scope>NUCLEOTIDE SEQUENCE</scope>
    <source>
        <tissue evidence="2">Salivary gland</tissue>
    </source>
</reference>
<name>A0A0K8R897_IXORI</name>
<feature type="signal peptide" evidence="1">
    <location>
        <begin position="1"/>
        <end position="17"/>
    </location>
</feature>
<dbReference type="SUPFAM" id="SSF50814">
    <property type="entry name" value="Lipocalins"/>
    <property type="match status" value="2"/>
</dbReference>
<feature type="chain" id="PRO_5005516765" evidence="1">
    <location>
        <begin position="18"/>
        <end position="308"/>
    </location>
</feature>
<dbReference type="Pfam" id="PF02098">
    <property type="entry name" value="His_binding"/>
    <property type="match status" value="1"/>
</dbReference>